<dbReference type="Proteomes" id="UP000468581">
    <property type="component" value="Unassembled WGS sequence"/>
</dbReference>
<proteinExistence type="predicted"/>
<dbReference type="EMBL" id="JAABOO010000002">
    <property type="protein sequence ID" value="NER13807.1"/>
    <property type="molecule type" value="Genomic_DNA"/>
</dbReference>
<keyword evidence="1" id="KW-1133">Transmembrane helix</keyword>
<feature type="transmembrane region" description="Helical" evidence="1">
    <location>
        <begin position="12"/>
        <end position="33"/>
    </location>
</feature>
<dbReference type="AlphaFoldDB" id="A0A6P0ULF4"/>
<keyword evidence="1" id="KW-0472">Membrane</keyword>
<sequence length="100" mass="11120">MTTNNSSNKFTKLFLGLVFDAMGYVSFIIPGIGEFSDIIWAPLAAWLMTRMYKGTSGQIAGVVAFVEELMPGLDIVPTFTLMWIYTYVLRGKKADKAIEV</sequence>
<organism evidence="2 3">
    <name type="scientific">Leptobacterium flavescens</name>
    <dbReference type="NCBI Taxonomy" id="472055"/>
    <lineage>
        <taxon>Bacteria</taxon>
        <taxon>Pseudomonadati</taxon>
        <taxon>Bacteroidota</taxon>
        <taxon>Flavobacteriia</taxon>
        <taxon>Flavobacteriales</taxon>
        <taxon>Flavobacteriaceae</taxon>
        <taxon>Leptobacterium</taxon>
    </lineage>
</organism>
<feature type="transmembrane region" description="Helical" evidence="1">
    <location>
        <begin position="69"/>
        <end position="88"/>
    </location>
</feature>
<evidence type="ECO:0000313" key="3">
    <source>
        <dbReference type="Proteomes" id="UP000468581"/>
    </source>
</evidence>
<evidence type="ECO:0000256" key="1">
    <source>
        <dbReference type="SAM" id="Phobius"/>
    </source>
</evidence>
<protein>
    <submittedName>
        <fullName evidence="2">Uncharacterized protein</fullName>
    </submittedName>
</protein>
<reference evidence="2 3" key="1">
    <citation type="submission" date="2020-01" db="EMBL/GenBank/DDBJ databases">
        <title>Leptobacterium flavescens.</title>
        <authorList>
            <person name="Wang G."/>
        </authorList>
    </citation>
    <scope>NUCLEOTIDE SEQUENCE [LARGE SCALE GENOMIC DNA]</scope>
    <source>
        <strain evidence="2 3">KCTC 22160</strain>
    </source>
</reference>
<gene>
    <name evidence="2" type="ORF">GWK08_10175</name>
</gene>
<comment type="caution">
    <text evidence="2">The sequence shown here is derived from an EMBL/GenBank/DDBJ whole genome shotgun (WGS) entry which is preliminary data.</text>
</comment>
<evidence type="ECO:0000313" key="2">
    <source>
        <dbReference type="EMBL" id="NER13807.1"/>
    </source>
</evidence>
<accession>A0A6P0ULF4</accession>
<name>A0A6P0ULF4_9FLAO</name>
<keyword evidence="1" id="KW-0812">Transmembrane</keyword>
<dbReference type="RefSeq" id="WP_163606971.1">
    <property type="nucleotide sequence ID" value="NZ_JAABOO010000002.1"/>
</dbReference>
<keyword evidence="3" id="KW-1185">Reference proteome</keyword>